<sequence>MKNLRIFVVTCTVVLLSVQAFAQPSSKDILKEADELRLSDRTAAKQLLDSIDVAKLSGSDEVYFQYLNAVIGTFNGDIKQTAEVLKNLLEIVKDKALKVRISASYLNLLGSLGHWKEGLALGEQLISYASDIEEQEVKYRAYLGLIAFYEQLQQPETVLNLTNRIVGKESVPAEVECGALAAQISSLIKLNSQSFSIEYLQNASQFCLDHGLTIYFAVLEMHKIAWMISQKMYSEALPYLEALIANPEVNKFTPHLTMVMSRYAEVNLKLGNIDVARDFARRTLAIDSEQNYRQAIIKALEVLHVIERDYGEIKEAYKYLVQLTSLQFAENVSQQEKQLAIQKAWFELDAFQHENELLDKENSLLQTKAKLVRENFENSILALVLVSLILLLLVFWSYRNHKVQAKLKQLARIDSLTKISNRRYFTEYAETLINKARVNNELVCFVILDLDHFKNINDSYGHQLGDTALVMTAGTLTKTLADDAVLGRLGGEEFGAIFCGKRIDEVLNLIESCRNEIASVKLPIAEYKLKLTASFGVSSSEDVGYPFENLYAAADLALFQSKRYGRNQVYQYSPSMDS</sequence>
<dbReference type="InterPro" id="IPR043128">
    <property type="entry name" value="Rev_trsase/Diguanyl_cyclase"/>
</dbReference>
<feature type="domain" description="GGDEF" evidence="6">
    <location>
        <begin position="441"/>
        <end position="574"/>
    </location>
</feature>
<dbReference type="EC" id="2.7.7.65" evidence="2"/>
<feature type="signal peptide" evidence="5">
    <location>
        <begin position="1"/>
        <end position="22"/>
    </location>
</feature>
<dbReference type="AlphaFoldDB" id="A0A2S9V3T4"/>
<name>A0A2S9V3T4_9ALTE</name>
<evidence type="ECO:0000313" key="7">
    <source>
        <dbReference type="EMBL" id="PRO71100.1"/>
    </source>
</evidence>
<protein>
    <recommendedName>
        <fullName evidence="2">diguanylate cyclase</fullName>
        <ecNumber evidence="2">2.7.7.65</ecNumber>
    </recommendedName>
</protein>
<dbReference type="InterPro" id="IPR029787">
    <property type="entry name" value="Nucleotide_cyclase"/>
</dbReference>
<keyword evidence="4" id="KW-0812">Transmembrane</keyword>
<evidence type="ECO:0000256" key="4">
    <source>
        <dbReference type="SAM" id="Phobius"/>
    </source>
</evidence>
<dbReference type="FunFam" id="3.30.70.270:FF:000001">
    <property type="entry name" value="Diguanylate cyclase domain protein"/>
    <property type="match status" value="1"/>
</dbReference>
<dbReference type="OrthoDB" id="9803824at2"/>
<dbReference type="Pfam" id="PF00990">
    <property type="entry name" value="GGDEF"/>
    <property type="match status" value="1"/>
</dbReference>
<keyword evidence="4" id="KW-1133">Transmembrane helix</keyword>
<dbReference type="SMART" id="SM00267">
    <property type="entry name" value="GGDEF"/>
    <property type="match status" value="1"/>
</dbReference>
<dbReference type="NCBIfam" id="TIGR00254">
    <property type="entry name" value="GGDEF"/>
    <property type="match status" value="1"/>
</dbReference>
<dbReference type="RefSeq" id="WP_105936799.1">
    <property type="nucleotide sequence ID" value="NZ_PVNP01000214.1"/>
</dbReference>
<evidence type="ECO:0000256" key="3">
    <source>
        <dbReference type="ARBA" id="ARBA00034247"/>
    </source>
</evidence>
<dbReference type="PANTHER" id="PTHR45138">
    <property type="entry name" value="REGULATORY COMPONENTS OF SENSORY TRANSDUCTION SYSTEM"/>
    <property type="match status" value="1"/>
</dbReference>
<proteinExistence type="predicted"/>
<dbReference type="EMBL" id="PVNP01000214">
    <property type="protein sequence ID" value="PRO71100.1"/>
    <property type="molecule type" value="Genomic_DNA"/>
</dbReference>
<evidence type="ECO:0000313" key="8">
    <source>
        <dbReference type="Proteomes" id="UP000238949"/>
    </source>
</evidence>
<keyword evidence="5" id="KW-0732">Signal</keyword>
<comment type="caution">
    <text evidence="7">The sequence shown here is derived from an EMBL/GenBank/DDBJ whole genome shotgun (WGS) entry which is preliminary data.</text>
</comment>
<keyword evidence="8" id="KW-1185">Reference proteome</keyword>
<evidence type="ECO:0000256" key="2">
    <source>
        <dbReference type="ARBA" id="ARBA00012528"/>
    </source>
</evidence>
<dbReference type="PANTHER" id="PTHR45138:SF9">
    <property type="entry name" value="DIGUANYLATE CYCLASE DGCM-RELATED"/>
    <property type="match status" value="1"/>
</dbReference>
<accession>A0A2S9V3T4</accession>
<evidence type="ECO:0000259" key="6">
    <source>
        <dbReference type="PROSITE" id="PS50887"/>
    </source>
</evidence>
<dbReference type="SUPFAM" id="SSF48452">
    <property type="entry name" value="TPR-like"/>
    <property type="match status" value="1"/>
</dbReference>
<evidence type="ECO:0000256" key="1">
    <source>
        <dbReference type="ARBA" id="ARBA00001946"/>
    </source>
</evidence>
<dbReference type="InterPro" id="IPR011990">
    <property type="entry name" value="TPR-like_helical_dom_sf"/>
</dbReference>
<dbReference type="CDD" id="cd01949">
    <property type="entry name" value="GGDEF"/>
    <property type="match status" value="1"/>
</dbReference>
<dbReference type="Gene3D" id="3.30.70.270">
    <property type="match status" value="1"/>
</dbReference>
<comment type="catalytic activity">
    <reaction evidence="3">
        <text>2 GTP = 3',3'-c-di-GMP + 2 diphosphate</text>
        <dbReference type="Rhea" id="RHEA:24898"/>
        <dbReference type="ChEBI" id="CHEBI:33019"/>
        <dbReference type="ChEBI" id="CHEBI:37565"/>
        <dbReference type="ChEBI" id="CHEBI:58805"/>
        <dbReference type="EC" id="2.7.7.65"/>
    </reaction>
</comment>
<dbReference type="GO" id="GO:0052621">
    <property type="term" value="F:diguanylate cyclase activity"/>
    <property type="evidence" value="ECO:0007669"/>
    <property type="project" value="UniProtKB-EC"/>
</dbReference>
<dbReference type="InterPro" id="IPR050469">
    <property type="entry name" value="Diguanylate_Cyclase"/>
</dbReference>
<dbReference type="InterPro" id="IPR000160">
    <property type="entry name" value="GGDEF_dom"/>
</dbReference>
<reference evidence="8" key="1">
    <citation type="journal article" date="2020" name="Int. J. Syst. Evol. Microbiol.">
        <title>Alteromonas alba sp. nov., a marine bacterium isolated from the seawater of the West Pacific Ocean.</title>
        <authorList>
            <person name="Sun C."/>
            <person name="Wu Y.-H."/>
            <person name="Xamxidin M."/>
            <person name="Cheng H."/>
            <person name="Xu X.-W."/>
        </authorList>
    </citation>
    <scope>NUCLEOTIDE SEQUENCE [LARGE SCALE GENOMIC DNA]</scope>
    <source>
        <strain evidence="8">190</strain>
    </source>
</reference>
<gene>
    <name evidence="7" type="ORF">C6Y40_23395</name>
</gene>
<evidence type="ECO:0000256" key="5">
    <source>
        <dbReference type="SAM" id="SignalP"/>
    </source>
</evidence>
<feature type="transmembrane region" description="Helical" evidence="4">
    <location>
        <begin position="380"/>
        <end position="398"/>
    </location>
</feature>
<keyword evidence="4" id="KW-0472">Membrane</keyword>
<dbReference type="SUPFAM" id="SSF55073">
    <property type="entry name" value="Nucleotide cyclase"/>
    <property type="match status" value="1"/>
</dbReference>
<comment type="cofactor">
    <cofactor evidence="1">
        <name>Mg(2+)</name>
        <dbReference type="ChEBI" id="CHEBI:18420"/>
    </cofactor>
</comment>
<feature type="chain" id="PRO_5015671678" description="diguanylate cyclase" evidence="5">
    <location>
        <begin position="23"/>
        <end position="578"/>
    </location>
</feature>
<dbReference type="Proteomes" id="UP000238949">
    <property type="component" value="Unassembled WGS sequence"/>
</dbReference>
<dbReference type="PROSITE" id="PS50887">
    <property type="entry name" value="GGDEF"/>
    <property type="match status" value="1"/>
</dbReference>
<organism evidence="7 8">
    <name type="scientific">Alteromonas alba</name>
    <dbReference type="NCBI Taxonomy" id="2079529"/>
    <lineage>
        <taxon>Bacteria</taxon>
        <taxon>Pseudomonadati</taxon>
        <taxon>Pseudomonadota</taxon>
        <taxon>Gammaproteobacteria</taxon>
        <taxon>Alteromonadales</taxon>
        <taxon>Alteromonadaceae</taxon>
        <taxon>Alteromonas/Salinimonas group</taxon>
        <taxon>Alteromonas</taxon>
    </lineage>
</organism>
<dbReference type="Gene3D" id="1.25.40.10">
    <property type="entry name" value="Tetratricopeptide repeat domain"/>
    <property type="match status" value="1"/>
</dbReference>